<accession>A0A9P0GX68</accession>
<proteinExistence type="predicted"/>
<sequence>MRLGLTFNGRFEGVGSENPGDHMKEHFQEQETFCNLAKERRGIYTWLAFNRSSLTAGKTSHQFPTESATHNFKLGPGRRYYFGREEKAKNVQL</sequence>
<keyword evidence="2" id="KW-1185">Reference proteome</keyword>
<dbReference type="Proteomes" id="UP001152798">
    <property type="component" value="Chromosome 1"/>
</dbReference>
<name>A0A9P0GX68_NEZVI</name>
<evidence type="ECO:0000313" key="2">
    <source>
        <dbReference type="Proteomes" id="UP001152798"/>
    </source>
</evidence>
<evidence type="ECO:0000313" key="1">
    <source>
        <dbReference type="EMBL" id="CAH1389398.1"/>
    </source>
</evidence>
<gene>
    <name evidence="1" type="ORF">NEZAVI_LOCUS810</name>
</gene>
<reference evidence="1" key="1">
    <citation type="submission" date="2022-01" db="EMBL/GenBank/DDBJ databases">
        <authorList>
            <person name="King R."/>
        </authorList>
    </citation>
    <scope>NUCLEOTIDE SEQUENCE</scope>
</reference>
<dbReference type="AlphaFoldDB" id="A0A9P0GX68"/>
<protein>
    <submittedName>
        <fullName evidence="1">Uncharacterized protein</fullName>
    </submittedName>
</protein>
<organism evidence="1 2">
    <name type="scientific">Nezara viridula</name>
    <name type="common">Southern green stink bug</name>
    <name type="synonym">Cimex viridulus</name>
    <dbReference type="NCBI Taxonomy" id="85310"/>
    <lineage>
        <taxon>Eukaryota</taxon>
        <taxon>Metazoa</taxon>
        <taxon>Ecdysozoa</taxon>
        <taxon>Arthropoda</taxon>
        <taxon>Hexapoda</taxon>
        <taxon>Insecta</taxon>
        <taxon>Pterygota</taxon>
        <taxon>Neoptera</taxon>
        <taxon>Paraneoptera</taxon>
        <taxon>Hemiptera</taxon>
        <taxon>Heteroptera</taxon>
        <taxon>Panheteroptera</taxon>
        <taxon>Pentatomomorpha</taxon>
        <taxon>Pentatomoidea</taxon>
        <taxon>Pentatomidae</taxon>
        <taxon>Pentatominae</taxon>
        <taxon>Nezara</taxon>
    </lineage>
</organism>
<dbReference type="EMBL" id="OV725077">
    <property type="protein sequence ID" value="CAH1389398.1"/>
    <property type="molecule type" value="Genomic_DNA"/>
</dbReference>